<dbReference type="AlphaFoldDB" id="A0A915K0F5"/>
<reference evidence="2" key="1">
    <citation type="submission" date="2022-11" db="UniProtKB">
        <authorList>
            <consortium name="WormBaseParasite"/>
        </authorList>
    </citation>
    <scope>IDENTIFICATION</scope>
</reference>
<dbReference type="WBParaSite" id="nRc.2.0.1.t32266-RA">
    <property type="protein sequence ID" value="nRc.2.0.1.t32266-RA"/>
    <property type="gene ID" value="nRc.2.0.1.g32266"/>
</dbReference>
<accession>A0A915K0F5</accession>
<proteinExistence type="predicted"/>
<evidence type="ECO:0000313" key="2">
    <source>
        <dbReference type="WBParaSite" id="nRc.2.0.1.t32266-RA"/>
    </source>
</evidence>
<protein>
    <submittedName>
        <fullName evidence="2">Uncharacterized protein</fullName>
    </submittedName>
</protein>
<name>A0A915K0F5_ROMCU</name>
<sequence>MLYLRRPHGHSGALISQGYCLKKGSKDESCFIRTLWVVDLFRLKRYLNGKAIEKTKSTKETAKKLLVKYDLLAVDFKSNNPLTSGVDDN</sequence>
<dbReference type="Proteomes" id="UP000887565">
    <property type="component" value="Unplaced"/>
</dbReference>
<organism evidence="1 2">
    <name type="scientific">Romanomermis culicivorax</name>
    <name type="common">Nematode worm</name>
    <dbReference type="NCBI Taxonomy" id="13658"/>
    <lineage>
        <taxon>Eukaryota</taxon>
        <taxon>Metazoa</taxon>
        <taxon>Ecdysozoa</taxon>
        <taxon>Nematoda</taxon>
        <taxon>Enoplea</taxon>
        <taxon>Dorylaimia</taxon>
        <taxon>Mermithida</taxon>
        <taxon>Mermithoidea</taxon>
        <taxon>Mermithidae</taxon>
        <taxon>Romanomermis</taxon>
    </lineage>
</organism>
<evidence type="ECO:0000313" key="1">
    <source>
        <dbReference type="Proteomes" id="UP000887565"/>
    </source>
</evidence>
<keyword evidence="1" id="KW-1185">Reference proteome</keyword>